<name>A0ABP6PL98_9ACTN</name>
<comment type="caution">
    <text evidence="2">The sequence shown here is derived from an EMBL/GenBank/DDBJ whole genome shotgun (WGS) entry which is preliminary data.</text>
</comment>
<evidence type="ECO:0000313" key="2">
    <source>
        <dbReference type="EMBL" id="GAA3182212.1"/>
    </source>
</evidence>
<keyword evidence="3" id="KW-1185">Reference proteome</keyword>
<dbReference type="Proteomes" id="UP001499924">
    <property type="component" value="Unassembled WGS sequence"/>
</dbReference>
<evidence type="ECO:0000313" key="3">
    <source>
        <dbReference type="Proteomes" id="UP001499924"/>
    </source>
</evidence>
<feature type="region of interest" description="Disordered" evidence="1">
    <location>
        <begin position="32"/>
        <end position="54"/>
    </location>
</feature>
<organism evidence="2 3">
    <name type="scientific">Blastococcus jejuensis</name>
    <dbReference type="NCBI Taxonomy" id="351224"/>
    <lineage>
        <taxon>Bacteria</taxon>
        <taxon>Bacillati</taxon>
        <taxon>Actinomycetota</taxon>
        <taxon>Actinomycetes</taxon>
        <taxon>Geodermatophilales</taxon>
        <taxon>Geodermatophilaceae</taxon>
        <taxon>Blastococcus</taxon>
    </lineage>
</organism>
<protein>
    <submittedName>
        <fullName evidence="2">Uncharacterized protein</fullName>
    </submittedName>
</protein>
<sequence length="81" mass="8010">MAYVGMGGVGGALVRAHGLGLLWRGLDSAPGWGGQRAPGTHSVTADHRGEGADLGEGLAAAGKQEAAAHVTTVAAHQARSQ</sequence>
<evidence type="ECO:0000256" key="1">
    <source>
        <dbReference type="SAM" id="MobiDB-lite"/>
    </source>
</evidence>
<accession>A0ABP6PL98</accession>
<proteinExistence type="predicted"/>
<gene>
    <name evidence="2" type="ORF">GCM10010531_40550</name>
</gene>
<reference evidence="3" key="1">
    <citation type="journal article" date="2019" name="Int. J. Syst. Evol. Microbiol.">
        <title>The Global Catalogue of Microorganisms (GCM) 10K type strain sequencing project: providing services to taxonomists for standard genome sequencing and annotation.</title>
        <authorList>
            <consortium name="The Broad Institute Genomics Platform"/>
            <consortium name="The Broad Institute Genome Sequencing Center for Infectious Disease"/>
            <person name="Wu L."/>
            <person name="Ma J."/>
        </authorList>
    </citation>
    <scope>NUCLEOTIDE SEQUENCE [LARGE SCALE GENOMIC DNA]</scope>
    <source>
        <strain evidence="3">JCM 15614</strain>
    </source>
</reference>
<dbReference type="EMBL" id="BAAAVV010000015">
    <property type="protein sequence ID" value="GAA3182212.1"/>
    <property type="molecule type" value="Genomic_DNA"/>
</dbReference>